<name>A0A3S3QKC7_9ACAR</name>
<feature type="transmembrane region" description="Helical" evidence="5">
    <location>
        <begin position="75"/>
        <end position="97"/>
    </location>
</feature>
<keyword evidence="3 5" id="KW-1133">Transmembrane helix</keyword>
<protein>
    <submittedName>
        <fullName evidence="7">Sodium bicarbonate transporter-like protein 11</fullName>
    </submittedName>
</protein>
<evidence type="ECO:0000256" key="1">
    <source>
        <dbReference type="ARBA" id="ARBA00004141"/>
    </source>
</evidence>
<dbReference type="AlphaFoldDB" id="A0A3S3QKC7"/>
<evidence type="ECO:0000313" key="8">
    <source>
        <dbReference type="Proteomes" id="UP000285301"/>
    </source>
</evidence>
<evidence type="ECO:0000256" key="2">
    <source>
        <dbReference type="ARBA" id="ARBA00022692"/>
    </source>
</evidence>
<dbReference type="Proteomes" id="UP000285301">
    <property type="component" value="Unassembled WGS sequence"/>
</dbReference>
<dbReference type="InterPro" id="IPR003020">
    <property type="entry name" value="HCO3_transpt_euk"/>
</dbReference>
<feature type="transmembrane region" description="Helical" evidence="5">
    <location>
        <begin position="117"/>
        <end position="139"/>
    </location>
</feature>
<dbReference type="Pfam" id="PF00955">
    <property type="entry name" value="HCO3_cotransp"/>
    <property type="match status" value="1"/>
</dbReference>
<feature type="non-terminal residue" evidence="7">
    <location>
        <position position="1"/>
    </location>
</feature>
<keyword evidence="2 5" id="KW-0812">Transmembrane</keyword>
<evidence type="ECO:0000259" key="6">
    <source>
        <dbReference type="Pfam" id="PF00955"/>
    </source>
</evidence>
<sequence>YGLPWMHGILPQSPLHVRSLADVKNHFEQGYVREVIVKVRETRLTGILCHILIGLSIFLVPYPLAYIPVPVLDGLFLYCAVASLRNNSLFERFLLLFTEQNSYPPNPQLRRCPQRKIHLFTILELIQLAFICFIGFARWTYVQMAFPLAIACLIPIRHLIVPFFISEKHLNALDVYN</sequence>
<dbReference type="OrthoDB" id="1735926at2759"/>
<evidence type="ECO:0000256" key="4">
    <source>
        <dbReference type="ARBA" id="ARBA00023136"/>
    </source>
</evidence>
<dbReference type="EMBL" id="NCKU01002220">
    <property type="protein sequence ID" value="RWS10114.1"/>
    <property type="molecule type" value="Genomic_DNA"/>
</dbReference>
<dbReference type="PANTHER" id="PTHR11453">
    <property type="entry name" value="ANION EXCHANGE PROTEIN"/>
    <property type="match status" value="1"/>
</dbReference>
<keyword evidence="8" id="KW-1185">Reference proteome</keyword>
<comment type="subcellular location">
    <subcellularLocation>
        <location evidence="1">Membrane</location>
        <topology evidence="1">Multi-pass membrane protein</topology>
    </subcellularLocation>
</comment>
<dbReference type="GO" id="GO:0005452">
    <property type="term" value="F:solute:inorganic anion antiporter activity"/>
    <property type="evidence" value="ECO:0007669"/>
    <property type="project" value="InterPro"/>
</dbReference>
<feature type="transmembrane region" description="Helical" evidence="5">
    <location>
        <begin position="47"/>
        <end position="69"/>
    </location>
</feature>
<reference evidence="7 8" key="1">
    <citation type="journal article" date="2018" name="Gigascience">
        <title>Genomes of trombidid mites reveal novel predicted allergens and laterally-transferred genes associated with secondary metabolism.</title>
        <authorList>
            <person name="Dong X."/>
            <person name="Chaisiri K."/>
            <person name="Xia D."/>
            <person name="Armstrong S.D."/>
            <person name="Fang Y."/>
            <person name="Donnelly M.J."/>
            <person name="Kadowaki T."/>
            <person name="McGarry J.W."/>
            <person name="Darby A.C."/>
            <person name="Makepeace B.L."/>
        </authorList>
    </citation>
    <scope>NUCLEOTIDE SEQUENCE [LARGE SCALE GENOMIC DNA]</scope>
    <source>
        <strain evidence="7">UoL-WK</strain>
    </source>
</reference>
<feature type="domain" description="Bicarbonate transporter-like transmembrane" evidence="6">
    <location>
        <begin position="1"/>
        <end position="174"/>
    </location>
</feature>
<accession>A0A3S3QKC7</accession>
<evidence type="ECO:0000313" key="7">
    <source>
        <dbReference type="EMBL" id="RWS10114.1"/>
    </source>
</evidence>
<evidence type="ECO:0000256" key="5">
    <source>
        <dbReference type="SAM" id="Phobius"/>
    </source>
</evidence>
<comment type="caution">
    <text evidence="7">The sequence shown here is derived from an EMBL/GenBank/DDBJ whole genome shotgun (WGS) entry which is preliminary data.</text>
</comment>
<dbReference type="GO" id="GO:0050801">
    <property type="term" value="P:monoatomic ion homeostasis"/>
    <property type="evidence" value="ECO:0007669"/>
    <property type="project" value="TreeGrafter"/>
</dbReference>
<organism evidence="7 8">
    <name type="scientific">Dinothrombium tinctorium</name>
    <dbReference type="NCBI Taxonomy" id="1965070"/>
    <lineage>
        <taxon>Eukaryota</taxon>
        <taxon>Metazoa</taxon>
        <taxon>Ecdysozoa</taxon>
        <taxon>Arthropoda</taxon>
        <taxon>Chelicerata</taxon>
        <taxon>Arachnida</taxon>
        <taxon>Acari</taxon>
        <taxon>Acariformes</taxon>
        <taxon>Trombidiformes</taxon>
        <taxon>Prostigmata</taxon>
        <taxon>Anystina</taxon>
        <taxon>Parasitengona</taxon>
        <taxon>Trombidioidea</taxon>
        <taxon>Trombidiidae</taxon>
        <taxon>Dinothrombium</taxon>
    </lineage>
</organism>
<keyword evidence="4 5" id="KW-0472">Membrane</keyword>
<dbReference type="GO" id="GO:0016323">
    <property type="term" value="C:basolateral plasma membrane"/>
    <property type="evidence" value="ECO:0007669"/>
    <property type="project" value="TreeGrafter"/>
</dbReference>
<gene>
    <name evidence="7" type="ORF">B4U79_05513</name>
</gene>
<dbReference type="PANTHER" id="PTHR11453:SF127">
    <property type="entry name" value="SOLUTE CARRIER FAMILY 4 MEMBER 11"/>
    <property type="match status" value="1"/>
</dbReference>
<evidence type="ECO:0000256" key="3">
    <source>
        <dbReference type="ARBA" id="ARBA00022989"/>
    </source>
</evidence>
<dbReference type="GO" id="GO:0006820">
    <property type="term" value="P:monoatomic anion transport"/>
    <property type="evidence" value="ECO:0007669"/>
    <property type="project" value="InterPro"/>
</dbReference>
<feature type="transmembrane region" description="Helical" evidence="5">
    <location>
        <begin position="145"/>
        <end position="165"/>
    </location>
</feature>
<proteinExistence type="predicted"/>
<dbReference type="STRING" id="1965070.A0A3S3QKC7"/>
<dbReference type="InterPro" id="IPR011531">
    <property type="entry name" value="HCO3_transpt-like_TM_dom"/>
</dbReference>